<feature type="compositionally biased region" description="Polar residues" evidence="1">
    <location>
        <begin position="217"/>
        <end position="228"/>
    </location>
</feature>
<accession>A0A482WN26</accession>
<reference evidence="2 3" key="1">
    <citation type="journal article" date="2017" name="Gigascience">
        <title>Genome sequence of the small brown planthopper, Laodelphax striatellus.</title>
        <authorList>
            <person name="Zhu J."/>
            <person name="Jiang F."/>
            <person name="Wang X."/>
            <person name="Yang P."/>
            <person name="Bao Y."/>
            <person name="Zhao W."/>
            <person name="Wang W."/>
            <person name="Lu H."/>
            <person name="Wang Q."/>
            <person name="Cui N."/>
            <person name="Li J."/>
            <person name="Chen X."/>
            <person name="Luo L."/>
            <person name="Yu J."/>
            <person name="Kang L."/>
            <person name="Cui F."/>
        </authorList>
    </citation>
    <scope>NUCLEOTIDE SEQUENCE [LARGE SCALE GENOMIC DNA]</scope>
    <source>
        <strain evidence="2">Lst14</strain>
    </source>
</reference>
<gene>
    <name evidence="2" type="ORF">LSTR_LSTR010831</name>
</gene>
<evidence type="ECO:0000256" key="1">
    <source>
        <dbReference type="SAM" id="MobiDB-lite"/>
    </source>
</evidence>
<protein>
    <submittedName>
        <fullName evidence="2">Uncharacterized protein</fullName>
    </submittedName>
</protein>
<feature type="region of interest" description="Disordered" evidence="1">
    <location>
        <begin position="145"/>
        <end position="228"/>
    </location>
</feature>
<feature type="compositionally biased region" description="Basic and acidic residues" evidence="1">
    <location>
        <begin position="165"/>
        <end position="197"/>
    </location>
</feature>
<dbReference type="Proteomes" id="UP000291343">
    <property type="component" value="Unassembled WGS sequence"/>
</dbReference>
<name>A0A482WN26_LAOST</name>
<sequence>MLFTDDQGTITETFSNMTITDVFKTHCLRRTKSEEAYYQLKAQNEVYALRRAKLFKLAEIVKEDFLDVLISKAEELAYKVVREKEDNFVLQLVRSYSVYSPELENHFETNRKLKMTKLMVLSDVLNDDFLDSLIALAEEGKQEIDKEEEREWLGKEGTEGGWNAKRIEEERESEDGPREVSFHSEDGEAIKMQHGEDGSEEGVQESNEEKQFFESDSFASDNFFMNSD</sequence>
<evidence type="ECO:0000313" key="2">
    <source>
        <dbReference type="EMBL" id="RZF34666.1"/>
    </source>
</evidence>
<proteinExistence type="predicted"/>
<dbReference type="EMBL" id="QKKF02030803">
    <property type="protein sequence ID" value="RZF34666.1"/>
    <property type="molecule type" value="Genomic_DNA"/>
</dbReference>
<evidence type="ECO:0000313" key="3">
    <source>
        <dbReference type="Proteomes" id="UP000291343"/>
    </source>
</evidence>
<comment type="caution">
    <text evidence="2">The sequence shown here is derived from an EMBL/GenBank/DDBJ whole genome shotgun (WGS) entry which is preliminary data.</text>
</comment>
<feature type="compositionally biased region" description="Basic and acidic residues" evidence="1">
    <location>
        <begin position="145"/>
        <end position="158"/>
    </location>
</feature>
<dbReference type="InParanoid" id="A0A482WN26"/>
<organism evidence="2 3">
    <name type="scientific">Laodelphax striatellus</name>
    <name type="common">Small brown planthopper</name>
    <name type="synonym">Delphax striatella</name>
    <dbReference type="NCBI Taxonomy" id="195883"/>
    <lineage>
        <taxon>Eukaryota</taxon>
        <taxon>Metazoa</taxon>
        <taxon>Ecdysozoa</taxon>
        <taxon>Arthropoda</taxon>
        <taxon>Hexapoda</taxon>
        <taxon>Insecta</taxon>
        <taxon>Pterygota</taxon>
        <taxon>Neoptera</taxon>
        <taxon>Paraneoptera</taxon>
        <taxon>Hemiptera</taxon>
        <taxon>Auchenorrhyncha</taxon>
        <taxon>Fulgoroidea</taxon>
        <taxon>Delphacidae</taxon>
        <taxon>Criomorphinae</taxon>
        <taxon>Laodelphax</taxon>
    </lineage>
</organism>
<keyword evidence="3" id="KW-1185">Reference proteome</keyword>
<dbReference type="AlphaFoldDB" id="A0A482WN26"/>